<dbReference type="AlphaFoldDB" id="A0AAV2IPI0"/>
<evidence type="ECO:0000259" key="1">
    <source>
        <dbReference type="Pfam" id="PF19031"/>
    </source>
</evidence>
<feature type="domain" description="CCZ1/INTU/HSP4 first Longin" evidence="1">
    <location>
        <begin position="16"/>
        <end position="120"/>
    </location>
</feature>
<dbReference type="InterPro" id="IPR026091">
    <property type="entry name" value="HPS4"/>
</dbReference>
<dbReference type="PANTHER" id="PTHR14407:SF9">
    <property type="entry name" value="BLOC-3 COMPLEX MEMBER HPS4"/>
    <property type="match status" value="1"/>
</dbReference>
<comment type="caution">
    <text evidence="2">The sequence shown here is derived from an EMBL/GenBank/DDBJ whole genome shotgun (WGS) entry which is preliminary data.</text>
</comment>
<proteinExistence type="predicted"/>
<dbReference type="GO" id="GO:0031267">
    <property type="term" value="F:small GTPase binding"/>
    <property type="evidence" value="ECO:0007669"/>
    <property type="project" value="TreeGrafter"/>
</dbReference>
<feature type="non-terminal residue" evidence="2">
    <location>
        <position position="228"/>
    </location>
</feature>
<dbReference type="GO" id="GO:0031410">
    <property type="term" value="C:cytoplasmic vesicle"/>
    <property type="evidence" value="ECO:0007669"/>
    <property type="project" value="TreeGrafter"/>
</dbReference>
<dbReference type="EMBL" id="CAXITT010001045">
    <property type="protein sequence ID" value="CAL1547702.1"/>
    <property type="molecule type" value="Genomic_DNA"/>
</dbReference>
<dbReference type="PANTHER" id="PTHR14407">
    <property type="entry name" value="HERMANSKY-PUDLAK SYNDROME 4 PROTEIN LIGHT-EAR PROTEIN-RELATED"/>
    <property type="match status" value="1"/>
</dbReference>
<dbReference type="GO" id="GO:0006605">
    <property type="term" value="P:protein targeting"/>
    <property type="evidence" value="ECO:0007669"/>
    <property type="project" value="TreeGrafter"/>
</dbReference>
<evidence type="ECO:0000313" key="2">
    <source>
        <dbReference type="EMBL" id="CAL1547702.1"/>
    </source>
</evidence>
<name>A0AAV2IPI0_LYMST</name>
<dbReference type="GO" id="GO:0031085">
    <property type="term" value="C:BLOC-3 complex"/>
    <property type="evidence" value="ECO:0007669"/>
    <property type="project" value="TreeGrafter"/>
</dbReference>
<protein>
    <recommendedName>
        <fullName evidence="1">CCZ1/INTU/HSP4 first Longin domain-containing protein</fullName>
    </recommendedName>
</protein>
<evidence type="ECO:0000313" key="3">
    <source>
        <dbReference type="Proteomes" id="UP001497497"/>
    </source>
</evidence>
<reference evidence="2 3" key="1">
    <citation type="submission" date="2024-04" db="EMBL/GenBank/DDBJ databases">
        <authorList>
            <consortium name="Genoscope - CEA"/>
            <person name="William W."/>
        </authorList>
    </citation>
    <scope>NUCLEOTIDE SEQUENCE [LARGE SCALE GENOMIC DNA]</scope>
</reference>
<dbReference type="Proteomes" id="UP001497497">
    <property type="component" value="Unassembled WGS sequence"/>
</dbReference>
<keyword evidence="3" id="KW-1185">Reference proteome</keyword>
<dbReference type="Pfam" id="PF19031">
    <property type="entry name" value="Intu_longin_1"/>
    <property type="match status" value="1"/>
</dbReference>
<sequence length="228" mass="26213">MAFRNKTPSFRHEGHMFFIYNHKKKTEEDDPKDAILYFYPRSVSVDDQVALVGGIIGLADFCQEFLPECIPSIVKLAGHNFALLQHEEYIIGLADSPDVPDRFLTSHMNFVWSTFMFYQGSLESLRERVCDNNFLKELSRIWDMYLPLCQIHGDILSQAFHVLPYVQLHKCQGSLFLHASHILQRSLRHKGVIAGALFNKNKVLCSQLSNTLTRQLLLLMSPSQVRTV</sequence>
<dbReference type="GO" id="GO:0005765">
    <property type="term" value="C:lysosomal membrane"/>
    <property type="evidence" value="ECO:0007669"/>
    <property type="project" value="TreeGrafter"/>
</dbReference>
<gene>
    <name evidence="2" type="ORF">GSLYS_00021019001</name>
</gene>
<dbReference type="GO" id="GO:0005085">
    <property type="term" value="F:guanyl-nucleotide exchange factor activity"/>
    <property type="evidence" value="ECO:0007669"/>
    <property type="project" value="TreeGrafter"/>
</dbReference>
<dbReference type="GO" id="GO:0016192">
    <property type="term" value="P:vesicle-mediated transport"/>
    <property type="evidence" value="ECO:0007669"/>
    <property type="project" value="InterPro"/>
</dbReference>
<accession>A0AAV2IPI0</accession>
<organism evidence="2 3">
    <name type="scientific">Lymnaea stagnalis</name>
    <name type="common">Great pond snail</name>
    <name type="synonym">Helix stagnalis</name>
    <dbReference type="NCBI Taxonomy" id="6523"/>
    <lineage>
        <taxon>Eukaryota</taxon>
        <taxon>Metazoa</taxon>
        <taxon>Spiralia</taxon>
        <taxon>Lophotrochozoa</taxon>
        <taxon>Mollusca</taxon>
        <taxon>Gastropoda</taxon>
        <taxon>Heterobranchia</taxon>
        <taxon>Euthyneura</taxon>
        <taxon>Panpulmonata</taxon>
        <taxon>Hygrophila</taxon>
        <taxon>Lymnaeoidea</taxon>
        <taxon>Lymnaeidae</taxon>
        <taxon>Lymnaea</taxon>
    </lineage>
</organism>
<dbReference type="InterPro" id="IPR043987">
    <property type="entry name" value="CCZ1/INTU/HSP4_longin_1"/>
</dbReference>